<name>A0ABP0S330_9DINO</name>
<gene>
    <name evidence="2" type="ORF">CCMP2556_LOCUS49861</name>
</gene>
<dbReference type="EMBL" id="CAXAMN010026916">
    <property type="protein sequence ID" value="CAK9106745.1"/>
    <property type="molecule type" value="Genomic_DNA"/>
</dbReference>
<keyword evidence="3" id="KW-1185">Reference proteome</keyword>
<reference evidence="2 3" key="1">
    <citation type="submission" date="2024-02" db="EMBL/GenBank/DDBJ databases">
        <authorList>
            <person name="Chen Y."/>
            <person name="Shah S."/>
            <person name="Dougan E. K."/>
            <person name="Thang M."/>
            <person name="Chan C."/>
        </authorList>
    </citation>
    <scope>NUCLEOTIDE SEQUENCE [LARGE SCALE GENOMIC DNA]</scope>
</reference>
<feature type="region of interest" description="Disordered" evidence="1">
    <location>
        <begin position="96"/>
        <end position="130"/>
    </location>
</feature>
<proteinExistence type="predicted"/>
<feature type="compositionally biased region" description="Polar residues" evidence="1">
    <location>
        <begin position="44"/>
        <end position="76"/>
    </location>
</feature>
<dbReference type="Proteomes" id="UP001642484">
    <property type="component" value="Unassembled WGS sequence"/>
</dbReference>
<feature type="region of interest" description="Disordered" evidence="1">
    <location>
        <begin position="1"/>
        <end position="76"/>
    </location>
</feature>
<accession>A0ABP0S330</accession>
<evidence type="ECO:0000256" key="1">
    <source>
        <dbReference type="SAM" id="MobiDB-lite"/>
    </source>
</evidence>
<organism evidence="2 3">
    <name type="scientific">Durusdinium trenchii</name>
    <dbReference type="NCBI Taxonomy" id="1381693"/>
    <lineage>
        <taxon>Eukaryota</taxon>
        <taxon>Sar</taxon>
        <taxon>Alveolata</taxon>
        <taxon>Dinophyceae</taxon>
        <taxon>Suessiales</taxon>
        <taxon>Symbiodiniaceae</taxon>
        <taxon>Durusdinium</taxon>
    </lineage>
</organism>
<sequence>MVAGDGPTLGWPGWSKSRGRPEGGAAIGPGAVSWMDVSGRFVPPSTTSVRRAQRPSITPSLQNWPAVSWNTSRGRTASTVSQLSLSSDITEKTLAAGQEARAARQAEGAGPKTAVDAPDVPPDLPAEETPPWTHTAADGPMEVWPEEAPEEEAVAKENHEQWLKLRMEGALDSFGSEADRLTLFEILQMLAVKDAHKEEVLDHIGLGGPINAQDTVYLRGHTGLWMLVKNGSQLVCTQEERSKATAFVAEFKRPVLNDSCRVCFRVAEPSDRTWWLATLQQDVGLMAKGDGSDPATRFVVDTGTNGPVLSGMFVSPPACRVEMGKDGNATSATATCEVCWGTDFHVMVLEDRLEEVVERLRQGQDPNIDFAYKQDSHRCESWS</sequence>
<feature type="compositionally biased region" description="Low complexity" evidence="1">
    <location>
        <begin position="96"/>
        <end position="118"/>
    </location>
</feature>
<protein>
    <submittedName>
        <fullName evidence="2">Uncharacterized protein</fullName>
    </submittedName>
</protein>
<evidence type="ECO:0000313" key="2">
    <source>
        <dbReference type="EMBL" id="CAK9106745.1"/>
    </source>
</evidence>
<comment type="caution">
    <text evidence="2">The sequence shown here is derived from an EMBL/GenBank/DDBJ whole genome shotgun (WGS) entry which is preliminary data.</text>
</comment>
<evidence type="ECO:0000313" key="3">
    <source>
        <dbReference type="Proteomes" id="UP001642484"/>
    </source>
</evidence>